<dbReference type="InterPro" id="IPR016167">
    <property type="entry name" value="FAD-bd_PCMH_sub1"/>
</dbReference>
<sequence length="780" mass="81954">MTDYGHPLRFGTFVTPSAQDPEATVGLARLAEDLGYDLVTFQDHPYQPRFLDTWTLLSYVASATERIHVAPDVANVPMRPPAVLARAAASLDLLSGGRVDLALGAGAFWDAMVSMGVDRLTPGESVDALAEAIEVIRAIWGEDGESELFVPGRHHRLDGATPGPGTTRRIPVWLGALGPRMLRLVGERADGWLPSLGRVGLDGLRAGNARIDAAATAAGRDPREITRLLNVSGTFDDADGANGLGGAPDLHGAPAAWVDRLLPLVLDEGVSTLVLATDDERTTRRFAEEVVPALREQVAHERAARGTDTSRVVPLAVRAARRDGIAYDEIPSTLAERAVEPGDAAYAGVRSNYLRGGSPGLVLRPRDTAEVVEALAFARAQAVTRDVPLSVRSGGHGISGRSTNDGGVVVDLGALDTIEVLDDAARLVRVGPGARWGEVAAALSPRGWAITSGDYGGVGVGGLATAGGIGFLGRAHGLTIDHVRAVELVLADGSVVRASDDENPDLFWAVRGAGSQVGIVTSFDLVADEVAGVGFAQMVHDASDLAGFLERWGATVEAAPRDTTSFLLVGRPRPGQPVVAQSMTMVDSDDPDTVLARLQPFAAIAPLLAQATAQIVPYDAVVSAPQPGSHGGQGEPVSRSGLLEHLTPEAAARLAGLVLSGDTYFFQIRSTGGAAEDVPADATAYAHRSARFSVVAMGASRSRLDARWDALADVFDGMYLSFDTDRRPETHAARLADAFPPATLDRLREIKRRVDPANVFRDNLPVLGPDPVDATTAGAR</sequence>
<proteinExistence type="inferred from homology"/>
<dbReference type="Gene3D" id="3.40.462.20">
    <property type="match status" value="1"/>
</dbReference>
<protein>
    <submittedName>
        <fullName evidence="7">LLM class flavin-dependent oxidoreductase</fullName>
    </submittedName>
</protein>
<dbReference type="Pfam" id="PF00296">
    <property type="entry name" value="Bac_luciferase"/>
    <property type="match status" value="1"/>
</dbReference>
<dbReference type="InterPro" id="IPR016169">
    <property type="entry name" value="FAD-bd_PCMH_sub2"/>
</dbReference>
<dbReference type="InterPro" id="IPR050416">
    <property type="entry name" value="FAD-linked_Oxidoreductase"/>
</dbReference>
<accession>A0A6N7ZKV8</accession>
<dbReference type="PROSITE" id="PS51387">
    <property type="entry name" value="FAD_PCMH"/>
    <property type="match status" value="1"/>
</dbReference>
<gene>
    <name evidence="7" type="ORF">GJV82_13995</name>
</gene>
<organism evidence="7 8">
    <name type="scientific">Cellulosimicrobium composti</name>
    <dbReference type="NCBI Taxonomy" id="2672572"/>
    <lineage>
        <taxon>Bacteria</taxon>
        <taxon>Bacillati</taxon>
        <taxon>Actinomycetota</taxon>
        <taxon>Actinomycetes</taxon>
        <taxon>Micrococcales</taxon>
        <taxon>Promicromonosporaceae</taxon>
        <taxon>Cellulosimicrobium</taxon>
    </lineage>
</organism>
<dbReference type="Gene3D" id="3.30.43.10">
    <property type="entry name" value="Uridine Diphospho-n-acetylenolpyruvylglucosamine Reductase, domain 2"/>
    <property type="match status" value="1"/>
</dbReference>
<evidence type="ECO:0000256" key="4">
    <source>
        <dbReference type="ARBA" id="ARBA00022827"/>
    </source>
</evidence>
<dbReference type="Pfam" id="PF01565">
    <property type="entry name" value="FAD_binding_4"/>
    <property type="match status" value="1"/>
</dbReference>
<dbReference type="Proteomes" id="UP000440668">
    <property type="component" value="Unassembled WGS sequence"/>
</dbReference>
<dbReference type="CDD" id="cd01097">
    <property type="entry name" value="Tetrahydromethanopterin_reductase"/>
    <property type="match status" value="1"/>
</dbReference>
<dbReference type="PANTHER" id="PTHR42973">
    <property type="entry name" value="BINDING OXIDOREDUCTASE, PUTATIVE (AFU_ORTHOLOGUE AFUA_1G17690)-RELATED"/>
    <property type="match status" value="1"/>
</dbReference>
<evidence type="ECO:0000256" key="3">
    <source>
        <dbReference type="ARBA" id="ARBA00022630"/>
    </source>
</evidence>
<dbReference type="InterPro" id="IPR036318">
    <property type="entry name" value="FAD-bd_PCMH-like_sf"/>
</dbReference>
<dbReference type="InterPro" id="IPR012951">
    <property type="entry name" value="BBE"/>
</dbReference>
<dbReference type="RefSeq" id="WP_155099645.1">
    <property type="nucleotide sequence ID" value="NZ_WMKA01000036.1"/>
</dbReference>
<dbReference type="InterPro" id="IPR036661">
    <property type="entry name" value="Luciferase-like_sf"/>
</dbReference>
<dbReference type="InterPro" id="IPR011251">
    <property type="entry name" value="Luciferase-like_dom"/>
</dbReference>
<comment type="cofactor">
    <cofactor evidence="1">
        <name>FAD</name>
        <dbReference type="ChEBI" id="CHEBI:57692"/>
    </cofactor>
</comment>
<dbReference type="Gene3D" id="3.20.20.30">
    <property type="entry name" value="Luciferase-like domain"/>
    <property type="match status" value="1"/>
</dbReference>
<dbReference type="InterPro" id="IPR016166">
    <property type="entry name" value="FAD-bd_PCMH"/>
</dbReference>
<name>A0A6N7ZKV8_9MICO</name>
<dbReference type="GO" id="GO:0016705">
    <property type="term" value="F:oxidoreductase activity, acting on paired donors, with incorporation or reduction of molecular oxygen"/>
    <property type="evidence" value="ECO:0007669"/>
    <property type="project" value="InterPro"/>
</dbReference>
<dbReference type="InterPro" id="IPR006094">
    <property type="entry name" value="Oxid_FAD_bind_N"/>
</dbReference>
<evidence type="ECO:0000256" key="1">
    <source>
        <dbReference type="ARBA" id="ARBA00001974"/>
    </source>
</evidence>
<dbReference type="SUPFAM" id="SSF51679">
    <property type="entry name" value="Bacterial luciferase-like"/>
    <property type="match status" value="1"/>
</dbReference>
<feature type="domain" description="FAD-binding PCMH-type" evidence="6">
    <location>
        <begin position="355"/>
        <end position="530"/>
    </location>
</feature>
<dbReference type="Gene3D" id="3.30.465.10">
    <property type="match status" value="1"/>
</dbReference>
<evidence type="ECO:0000256" key="5">
    <source>
        <dbReference type="ARBA" id="ARBA00023002"/>
    </source>
</evidence>
<keyword evidence="3" id="KW-0285">Flavoprotein</keyword>
<evidence type="ECO:0000313" key="8">
    <source>
        <dbReference type="Proteomes" id="UP000440668"/>
    </source>
</evidence>
<reference evidence="7 8" key="1">
    <citation type="submission" date="2019-11" db="EMBL/GenBank/DDBJ databases">
        <title>Cellulosimicrobium composti sp. nov. isolated from a compost.</title>
        <authorList>
            <person name="Yang Y."/>
        </authorList>
    </citation>
    <scope>NUCLEOTIDE SEQUENCE [LARGE SCALE GENOMIC DNA]</scope>
    <source>
        <strain evidence="7 8">BIT-GX5</strain>
    </source>
</reference>
<dbReference type="Pfam" id="PF08031">
    <property type="entry name" value="BBE"/>
    <property type="match status" value="1"/>
</dbReference>
<comment type="caution">
    <text evidence="7">The sequence shown here is derived from an EMBL/GenBank/DDBJ whole genome shotgun (WGS) entry which is preliminary data.</text>
</comment>
<keyword evidence="4" id="KW-0274">FAD</keyword>
<evidence type="ECO:0000313" key="7">
    <source>
        <dbReference type="EMBL" id="MTG90046.1"/>
    </source>
</evidence>
<dbReference type="SUPFAM" id="SSF56176">
    <property type="entry name" value="FAD-binding/transporter-associated domain-like"/>
    <property type="match status" value="1"/>
</dbReference>
<comment type="similarity">
    <text evidence="2">Belongs to the oxygen-dependent FAD-linked oxidoreductase family.</text>
</comment>
<dbReference type="GO" id="GO:0071949">
    <property type="term" value="F:FAD binding"/>
    <property type="evidence" value="ECO:0007669"/>
    <property type="project" value="InterPro"/>
</dbReference>
<keyword evidence="5" id="KW-0560">Oxidoreductase</keyword>
<dbReference type="PANTHER" id="PTHR42973:SF39">
    <property type="entry name" value="FAD-BINDING PCMH-TYPE DOMAIN-CONTAINING PROTEIN"/>
    <property type="match status" value="1"/>
</dbReference>
<evidence type="ECO:0000256" key="2">
    <source>
        <dbReference type="ARBA" id="ARBA00005466"/>
    </source>
</evidence>
<dbReference type="AlphaFoldDB" id="A0A6N7ZKV8"/>
<dbReference type="EMBL" id="WMKA01000036">
    <property type="protein sequence ID" value="MTG90046.1"/>
    <property type="molecule type" value="Genomic_DNA"/>
</dbReference>
<evidence type="ECO:0000259" key="6">
    <source>
        <dbReference type="PROSITE" id="PS51387"/>
    </source>
</evidence>